<dbReference type="PATRIC" id="fig|679200.3.peg.2012"/>
<keyword evidence="5" id="KW-1185">Reference proteome</keyword>
<proteinExistence type="predicted"/>
<gene>
    <name evidence="4" type="ORF">HMPREF9333_01907</name>
</gene>
<dbReference type="Gene3D" id="3.40.50.1220">
    <property type="entry name" value="TPP-binding domain"/>
    <property type="match status" value="1"/>
</dbReference>
<comment type="caution">
    <text evidence="4">The sequence shown here is derived from an EMBL/GenBank/DDBJ whole genome shotgun (WGS) entry which is preliminary data.</text>
</comment>
<evidence type="ECO:0000313" key="5">
    <source>
        <dbReference type="Proteomes" id="UP000003011"/>
    </source>
</evidence>
<sequence length="329" mass="37942">MKNYYDKKDGYRKTIQQGLIGAGTFGRSKSKGQGTKEEQIKILKNEIQNADAIVVGAGAGLSTSAGFSYSGERFEKYFFDFAEKYGMKDIYSGGFYPFPDNETRWAWWARHIYFNRYIEPPEPVYRKLLSLLKDKNYFVITTNVDHQFQRAGFDKRRLFYTQGDYGLFQSVNPKIQKTYDNEDWVMKAMEVQGFIKDRNGIFILPDNREISMKIPTSLIPKCPDDNSDVTINLRADDSFVEDEGWYKASEEYYNFLKTNENMHILFLELGVGANTPVIIKYPFWQMTMSNENAVYACINYGEAFCPGEIEGRSICIDGDIGKAINDIMK</sequence>
<name>G5GK17_9FIRM</name>
<organism evidence="4 5">
    <name type="scientific">Johnsonella ignava ATCC 51276</name>
    <dbReference type="NCBI Taxonomy" id="679200"/>
    <lineage>
        <taxon>Bacteria</taxon>
        <taxon>Bacillati</taxon>
        <taxon>Bacillota</taxon>
        <taxon>Clostridia</taxon>
        <taxon>Lachnospirales</taxon>
        <taxon>Lachnospiraceae</taxon>
        <taxon>Johnsonella</taxon>
    </lineage>
</organism>
<dbReference type="AlphaFoldDB" id="G5GK17"/>
<dbReference type="EMBL" id="ACZL01000032">
    <property type="protein sequence ID" value="EHI54895.1"/>
    <property type="molecule type" value="Genomic_DNA"/>
</dbReference>
<dbReference type="InterPro" id="IPR026590">
    <property type="entry name" value="Ssirtuin_cat_dom"/>
</dbReference>
<dbReference type="eggNOG" id="COG0846">
    <property type="taxonomic scope" value="Bacteria"/>
</dbReference>
<dbReference type="InterPro" id="IPR029035">
    <property type="entry name" value="DHS-like_NAD/FAD-binding_dom"/>
</dbReference>
<feature type="domain" description="Deacetylase sirtuin-type" evidence="3">
    <location>
        <begin position="33"/>
        <end position="329"/>
    </location>
</feature>
<evidence type="ECO:0000256" key="1">
    <source>
        <dbReference type="ARBA" id="ARBA00023027"/>
    </source>
</evidence>
<evidence type="ECO:0000259" key="3">
    <source>
        <dbReference type="PROSITE" id="PS50305"/>
    </source>
</evidence>
<evidence type="ECO:0000256" key="2">
    <source>
        <dbReference type="PROSITE-ProRule" id="PRU00236"/>
    </source>
</evidence>
<comment type="caution">
    <text evidence="2">Lacks conserved residue(s) required for the propagation of feature annotation.</text>
</comment>
<evidence type="ECO:0000313" key="4">
    <source>
        <dbReference type="EMBL" id="EHI54895.1"/>
    </source>
</evidence>
<protein>
    <recommendedName>
        <fullName evidence="3">Deacetylase sirtuin-type domain-containing protein</fullName>
    </recommendedName>
</protein>
<dbReference type="RefSeq" id="WP_005541716.1">
    <property type="nucleotide sequence ID" value="NZ_JH378837.1"/>
</dbReference>
<dbReference type="HOGENOM" id="CLU_071599_1_0_9"/>
<keyword evidence="1" id="KW-0520">NAD</keyword>
<dbReference type="SUPFAM" id="SSF52467">
    <property type="entry name" value="DHS-like NAD/FAD-binding domain"/>
    <property type="match status" value="1"/>
</dbReference>
<reference evidence="4 5" key="1">
    <citation type="submission" date="2011-08" db="EMBL/GenBank/DDBJ databases">
        <title>The Genome Sequence of Johnsonella ignava ATCC 51276.</title>
        <authorList>
            <consortium name="The Broad Institute Genome Sequencing Platform"/>
            <person name="Earl A."/>
            <person name="Ward D."/>
            <person name="Feldgarden M."/>
            <person name="Gevers D."/>
            <person name="Izard J."/>
            <person name="Blanton J.M."/>
            <person name="Baranova O.V."/>
            <person name="Dewhirst F.E."/>
            <person name="Young S.K."/>
            <person name="Zeng Q."/>
            <person name="Gargeya S."/>
            <person name="Fitzgerald M."/>
            <person name="Haas B."/>
            <person name="Abouelleil A."/>
            <person name="Alvarado L."/>
            <person name="Arachchi H.M."/>
            <person name="Berlin A."/>
            <person name="Brown A."/>
            <person name="Chapman S.B."/>
            <person name="Chen Z."/>
            <person name="Dunbar C."/>
            <person name="Freedman E."/>
            <person name="Gearin G."/>
            <person name="Gellesch M."/>
            <person name="Goldberg J."/>
            <person name="Griggs A."/>
            <person name="Gujja S."/>
            <person name="Heiman D."/>
            <person name="Howarth C."/>
            <person name="Larson L."/>
            <person name="Lui A."/>
            <person name="MacDonald P.J.P."/>
            <person name="Montmayeur A."/>
            <person name="Murphy C."/>
            <person name="Neiman D."/>
            <person name="Pearson M."/>
            <person name="Priest M."/>
            <person name="Roberts A."/>
            <person name="Saif S."/>
            <person name="Shea T."/>
            <person name="Shenoy N."/>
            <person name="Sisk P."/>
            <person name="Stolte C."/>
            <person name="Sykes S."/>
            <person name="Wortman J."/>
            <person name="Nusbaum C."/>
            <person name="Birren B."/>
        </authorList>
    </citation>
    <scope>NUCLEOTIDE SEQUENCE [LARGE SCALE GENOMIC DNA]</scope>
    <source>
        <strain evidence="4 5">ATCC 51276</strain>
    </source>
</reference>
<dbReference type="STRING" id="679200.HMPREF9333_01907"/>
<dbReference type="PROSITE" id="PS50305">
    <property type="entry name" value="SIRTUIN"/>
    <property type="match status" value="1"/>
</dbReference>
<dbReference type="Proteomes" id="UP000003011">
    <property type="component" value="Unassembled WGS sequence"/>
</dbReference>
<accession>G5GK17</accession>